<dbReference type="GO" id="GO:0030170">
    <property type="term" value="F:pyridoxal phosphate binding"/>
    <property type="evidence" value="ECO:0007669"/>
    <property type="project" value="InterPro"/>
</dbReference>
<evidence type="ECO:0000256" key="2">
    <source>
        <dbReference type="ARBA" id="ARBA00022679"/>
    </source>
</evidence>
<dbReference type="EMBL" id="JAAHBV010000104">
    <property type="protein sequence ID" value="NER59698.1"/>
    <property type="molecule type" value="Genomic_DNA"/>
</dbReference>
<organism evidence="6 8">
    <name type="scientific">Pseudomonas brassicae</name>
    <dbReference type="NCBI Taxonomy" id="2708063"/>
    <lineage>
        <taxon>Bacteria</taxon>
        <taxon>Pseudomonadati</taxon>
        <taxon>Pseudomonadota</taxon>
        <taxon>Gammaproteobacteria</taxon>
        <taxon>Pseudomonadales</taxon>
        <taxon>Pseudomonadaceae</taxon>
        <taxon>Pseudomonas</taxon>
    </lineage>
</organism>
<keyword evidence="8" id="KW-1185">Reference proteome</keyword>
<evidence type="ECO:0000256" key="1">
    <source>
        <dbReference type="ARBA" id="ARBA00001933"/>
    </source>
</evidence>
<name>A0A6B3NW74_9PSED</name>
<dbReference type="GO" id="GO:0008710">
    <property type="term" value="F:8-amino-7-oxononanoate synthase activity"/>
    <property type="evidence" value="ECO:0007669"/>
    <property type="project" value="TreeGrafter"/>
</dbReference>
<evidence type="ECO:0000259" key="4">
    <source>
        <dbReference type="Pfam" id="PF00155"/>
    </source>
</evidence>
<keyword evidence="6" id="KW-0032">Aminotransferase</keyword>
<keyword evidence="3" id="KW-0663">Pyridoxal phosphate</keyword>
<evidence type="ECO:0000313" key="7">
    <source>
        <dbReference type="Proteomes" id="UP000480410"/>
    </source>
</evidence>
<evidence type="ECO:0000313" key="6">
    <source>
        <dbReference type="EMBL" id="NER66359.1"/>
    </source>
</evidence>
<dbReference type="EMBL" id="JAAHBU010000439">
    <property type="protein sequence ID" value="NER66359.1"/>
    <property type="molecule type" value="Genomic_DNA"/>
</dbReference>
<dbReference type="Gene3D" id="3.40.640.10">
    <property type="entry name" value="Type I PLP-dependent aspartate aminotransferase-like (Major domain)"/>
    <property type="match status" value="1"/>
</dbReference>
<keyword evidence="2 6" id="KW-0808">Transferase</keyword>
<accession>A0A6M0CQ69</accession>
<proteinExistence type="predicted"/>
<dbReference type="Pfam" id="PF00155">
    <property type="entry name" value="Aminotran_1_2"/>
    <property type="match status" value="1"/>
</dbReference>
<dbReference type="Gene3D" id="3.90.1150.10">
    <property type="entry name" value="Aspartate Aminotransferase, domain 1"/>
    <property type="match status" value="1"/>
</dbReference>
<protein>
    <submittedName>
        <fullName evidence="6">Aminotransferase class I/II-fold pyridoxal phosphate-dependent enzyme</fullName>
    </submittedName>
</protein>
<dbReference type="SUPFAM" id="SSF53383">
    <property type="entry name" value="PLP-dependent transferases"/>
    <property type="match status" value="1"/>
</dbReference>
<dbReference type="PANTHER" id="PTHR13693">
    <property type="entry name" value="CLASS II AMINOTRANSFERASE/8-AMINO-7-OXONONANOATE SYNTHASE"/>
    <property type="match status" value="1"/>
</dbReference>
<dbReference type="Proteomes" id="UP000482634">
    <property type="component" value="Unassembled WGS sequence"/>
</dbReference>
<dbReference type="InterPro" id="IPR004839">
    <property type="entry name" value="Aminotransferase_I/II_large"/>
</dbReference>
<dbReference type="AlphaFoldDB" id="A0A6B3NW74"/>
<evidence type="ECO:0000256" key="3">
    <source>
        <dbReference type="ARBA" id="ARBA00022898"/>
    </source>
</evidence>
<evidence type="ECO:0000313" key="5">
    <source>
        <dbReference type="EMBL" id="NER59698.1"/>
    </source>
</evidence>
<reference evidence="7 8" key="1">
    <citation type="submission" date="2020-02" db="EMBL/GenBank/DDBJ databases">
        <title>Broccoli isolated Pseudomonas sp.</title>
        <authorList>
            <person name="Fujikawa T."/>
            <person name="Sawada H."/>
        </authorList>
    </citation>
    <scope>NUCLEOTIDE SEQUENCE [LARGE SCALE GENOMIC DNA]</scope>
    <source>
        <strain evidence="6 8">MAFF212427</strain>
        <strain evidence="5 7">MAFF212428</strain>
    </source>
</reference>
<comment type="caution">
    <text evidence="6">The sequence shown here is derived from an EMBL/GenBank/DDBJ whole genome shotgun (WGS) entry which is preliminary data.</text>
</comment>
<dbReference type="InterPro" id="IPR015424">
    <property type="entry name" value="PyrdxlP-dep_Trfase"/>
</dbReference>
<dbReference type="GO" id="GO:0009102">
    <property type="term" value="P:biotin biosynthetic process"/>
    <property type="evidence" value="ECO:0007669"/>
    <property type="project" value="TreeGrafter"/>
</dbReference>
<dbReference type="RefSeq" id="WP_163950292.1">
    <property type="nucleotide sequence ID" value="NZ_JAAHBU010000439.1"/>
</dbReference>
<evidence type="ECO:0000313" key="8">
    <source>
        <dbReference type="Proteomes" id="UP000482634"/>
    </source>
</evidence>
<dbReference type="GO" id="GO:0008483">
    <property type="term" value="F:transaminase activity"/>
    <property type="evidence" value="ECO:0007669"/>
    <property type="project" value="UniProtKB-KW"/>
</dbReference>
<dbReference type="NCBIfam" id="NF005697">
    <property type="entry name" value="PRK07505.1"/>
    <property type="match status" value="1"/>
</dbReference>
<dbReference type="InterPro" id="IPR050087">
    <property type="entry name" value="AON_synthase_class-II"/>
</dbReference>
<dbReference type="PANTHER" id="PTHR13693:SF100">
    <property type="entry name" value="8-AMINO-7-OXONONANOATE SYNTHASE"/>
    <property type="match status" value="1"/>
</dbReference>
<accession>A0A6B3NW74</accession>
<dbReference type="InterPro" id="IPR015421">
    <property type="entry name" value="PyrdxlP-dep_Trfase_major"/>
</dbReference>
<dbReference type="Proteomes" id="UP000480410">
    <property type="component" value="Unassembled WGS sequence"/>
</dbReference>
<feature type="domain" description="Aminotransferase class I/classII large" evidence="4">
    <location>
        <begin position="45"/>
        <end position="386"/>
    </location>
</feature>
<comment type="cofactor">
    <cofactor evidence="1">
        <name>pyridoxal 5'-phosphate</name>
        <dbReference type="ChEBI" id="CHEBI:597326"/>
    </cofactor>
</comment>
<dbReference type="InterPro" id="IPR015422">
    <property type="entry name" value="PyrdxlP-dep_Trfase_small"/>
</dbReference>
<gene>
    <name evidence="5" type="ORF">G3435_06220</name>
    <name evidence="6" type="ORF">G3436_23990</name>
</gene>
<sequence>MNQYQNMRKMIDFSQPSWEVAAQAGIIDLAVEHRQPPYLAHAGREFINMCSCSYLGLDTHPDILKGAIRGIEQAGTLHLTTARCRLFITLLEQLEEQLSAHFGGHAVAYNSCAAATSACLPILASGVLTDGIKPVMVFDKQAHFSMAHLKPLCGDETQILTCEHNDMAFLEQVCQQHERVVYVADGTYSIEGFAPLAQLRQLQARHKLFLYLDDSHGLSITGAAGQGQVLQALAPLNERTIVVASLAKAFGAAGGMLLSGLPELKSLLVRYGNAWSQYLNSAGIGGALASLQLHASSQLAERQAAWKRNLDMLDNRFKSQNEGLLSPIRVVMLKRPDQAIGLAKTLFEQGFYTSAVFFPVVPKSMAGLRVMPRADVCEQTMHRFCSLLEQEAGAELYTGTARQRAELNP</sequence>